<dbReference type="PANTHER" id="PTHR48078:SF11">
    <property type="entry name" value="THREONINE DEHYDRATASE, MITOCHONDRIAL"/>
    <property type="match status" value="1"/>
</dbReference>
<sequence>MKRVYRYRIERDSGTGTGTGTPGTGSGTYSVFSFKLRGAMMAKLSNEQLAQGVICSSAGNHAQGVALAAKTLGCDVVIVMPITTHCWETYSPSVSQGTTSKAVVQPDLTNLPEKSRKQSYIYDRKDCWNLVSMELDI</sequence>
<dbReference type="InterPro" id="IPR036052">
    <property type="entry name" value="TrpB-like_PALP_sf"/>
</dbReference>
<dbReference type="EMBL" id="BQNB010008813">
    <property type="protein sequence ID" value="GJS54631.1"/>
    <property type="molecule type" value="Genomic_DNA"/>
</dbReference>
<evidence type="ECO:0000313" key="5">
    <source>
        <dbReference type="EMBL" id="GJS54631.1"/>
    </source>
</evidence>
<reference evidence="5" key="1">
    <citation type="journal article" date="2022" name="Int. J. Mol. Sci.">
        <title>Draft Genome of Tanacetum Coccineum: Genomic Comparison of Closely Related Tanacetum-Family Plants.</title>
        <authorList>
            <person name="Yamashiro T."/>
            <person name="Shiraishi A."/>
            <person name="Nakayama K."/>
            <person name="Satake H."/>
        </authorList>
    </citation>
    <scope>NUCLEOTIDE SEQUENCE</scope>
</reference>
<evidence type="ECO:0000313" key="6">
    <source>
        <dbReference type="Proteomes" id="UP001151760"/>
    </source>
</evidence>
<organism evidence="5 6">
    <name type="scientific">Tanacetum coccineum</name>
    <dbReference type="NCBI Taxonomy" id="301880"/>
    <lineage>
        <taxon>Eukaryota</taxon>
        <taxon>Viridiplantae</taxon>
        <taxon>Streptophyta</taxon>
        <taxon>Embryophyta</taxon>
        <taxon>Tracheophyta</taxon>
        <taxon>Spermatophyta</taxon>
        <taxon>Magnoliopsida</taxon>
        <taxon>eudicotyledons</taxon>
        <taxon>Gunneridae</taxon>
        <taxon>Pentapetalae</taxon>
        <taxon>asterids</taxon>
        <taxon>campanulids</taxon>
        <taxon>Asterales</taxon>
        <taxon>Asteraceae</taxon>
        <taxon>Asteroideae</taxon>
        <taxon>Anthemideae</taxon>
        <taxon>Anthemidinae</taxon>
        <taxon>Tanacetum</taxon>
    </lineage>
</organism>
<accession>A0ABQ4WPT7</accession>
<evidence type="ECO:0000256" key="3">
    <source>
        <dbReference type="ARBA" id="ARBA00023239"/>
    </source>
</evidence>
<reference evidence="5" key="2">
    <citation type="submission" date="2022-01" db="EMBL/GenBank/DDBJ databases">
        <authorList>
            <person name="Yamashiro T."/>
            <person name="Shiraishi A."/>
            <person name="Satake H."/>
            <person name="Nakayama K."/>
        </authorList>
    </citation>
    <scope>NUCLEOTIDE SEQUENCE</scope>
</reference>
<proteinExistence type="predicted"/>
<gene>
    <name evidence="5" type="ORF">Tco_0627993</name>
</gene>
<dbReference type="InterPro" id="IPR001926">
    <property type="entry name" value="TrpB-like_PALP"/>
</dbReference>
<dbReference type="Pfam" id="PF00291">
    <property type="entry name" value="PALP"/>
    <property type="match status" value="1"/>
</dbReference>
<evidence type="ECO:0000259" key="4">
    <source>
        <dbReference type="Pfam" id="PF00291"/>
    </source>
</evidence>
<protein>
    <submittedName>
        <fullName evidence="5">Threonine dehydratase biosynthetic, chloroplastic-like protein</fullName>
    </submittedName>
</protein>
<comment type="cofactor">
    <cofactor evidence="1">
        <name>pyridoxal 5'-phosphate</name>
        <dbReference type="ChEBI" id="CHEBI:597326"/>
    </cofactor>
</comment>
<evidence type="ECO:0000256" key="1">
    <source>
        <dbReference type="ARBA" id="ARBA00001933"/>
    </source>
</evidence>
<dbReference type="SUPFAM" id="SSF53686">
    <property type="entry name" value="Tryptophan synthase beta subunit-like PLP-dependent enzymes"/>
    <property type="match status" value="1"/>
</dbReference>
<name>A0ABQ4WPT7_9ASTR</name>
<evidence type="ECO:0000256" key="2">
    <source>
        <dbReference type="ARBA" id="ARBA00022898"/>
    </source>
</evidence>
<feature type="domain" description="Tryptophan synthase beta chain-like PALP" evidence="4">
    <location>
        <begin position="32"/>
        <end position="84"/>
    </location>
</feature>
<dbReference type="Proteomes" id="UP001151760">
    <property type="component" value="Unassembled WGS sequence"/>
</dbReference>
<comment type="caution">
    <text evidence="5">The sequence shown here is derived from an EMBL/GenBank/DDBJ whole genome shotgun (WGS) entry which is preliminary data.</text>
</comment>
<keyword evidence="6" id="KW-1185">Reference proteome</keyword>
<dbReference type="Gene3D" id="3.40.50.1100">
    <property type="match status" value="1"/>
</dbReference>
<dbReference type="InterPro" id="IPR050147">
    <property type="entry name" value="Ser/Thr_Dehydratase"/>
</dbReference>
<keyword evidence="3" id="KW-0456">Lyase</keyword>
<keyword evidence="2" id="KW-0663">Pyridoxal phosphate</keyword>
<dbReference type="PANTHER" id="PTHR48078">
    <property type="entry name" value="THREONINE DEHYDRATASE, MITOCHONDRIAL-RELATED"/>
    <property type="match status" value="1"/>
</dbReference>